<keyword evidence="7" id="KW-1185">Reference proteome</keyword>
<dbReference type="InterPro" id="IPR042172">
    <property type="entry name" value="Adenosylhomocyst_ase-like_sf"/>
</dbReference>
<dbReference type="PATRIC" id="fig|1121338.3.peg.2199"/>
<dbReference type="STRING" id="1121338.CLTEP_21050"/>
<comment type="similarity">
    <text evidence="2">Belongs to the adenosylhomocysteinase family.</text>
</comment>
<dbReference type="AlphaFoldDB" id="A0A151B243"/>
<evidence type="ECO:0000313" key="7">
    <source>
        <dbReference type="Proteomes" id="UP000075531"/>
    </source>
</evidence>
<keyword evidence="3" id="KW-0554">One-carbon metabolism</keyword>
<dbReference type="GO" id="GO:0033353">
    <property type="term" value="P:S-adenosylmethionine cycle"/>
    <property type="evidence" value="ECO:0007669"/>
    <property type="project" value="TreeGrafter"/>
</dbReference>
<dbReference type="PANTHER" id="PTHR23420:SF0">
    <property type="entry name" value="ADENOSYLHOMOCYSTEINASE"/>
    <property type="match status" value="1"/>
</dbReference>
<dbReference type="InterPro" id="IPR036291">
    <property type="entry name" value="NAD(P)-bd_dom_sf"/>
</dbReference>
<reference evidence="6 7" key="1">
    <citation type="submission" date="2016-02" db="EMBL/GenBank/DDBJ databases">
        <title>Genome sequence of Clostridium tepidiprofundi DSM 19306.</title>
        <authorList>
            <person name="Poehlein A."/>
            <person name="Daniel R."/>
        </authorList>
    </citation>
    <scope>NUCLEOTIDE SEQUENCE [LARGE SCALE GENOMIC DNA]</scope>
    <source>
        <strain evidence="6 7">DSM 19306</strain>
    </source>
</reference>
<dbReference type="GO" id="GO:0004013">
    <property type="term" value="F:adenosylhomocysteinase activity"/>
    <property type="evidence" value="ECO:0007669"/>
    <property type="project" value="TreeGrafter"/>
</dbReference>
<dbReference type="SUPFAM" id="SSF51735">
    <property type="entry name" value="NAD(P)-binding Rossmann-fold domains"/>
    <property type="match status" value="1"/>
</dbReference>
<evidence type="ECO:0000256" key="2">
    <source>
        <dbReference type="ARBA" id="ARBA00007122"/>
    </source>
</evidence>
<dbReference type="Proteomes" id="UP000075531">
    <property type="component" value="Unassembled WGS sequence"/>
</dbReference>
<feature type="domain" description="S-adenosyl-L-homocysteine hydrolase NAD binding" evidence="5">
    <location>
        <begin position="158"/>
        <end position="317"/>
    </location>
</feature>
<protein>
    <submittedName>
        <fullName evidence="6">Adenosylhomocysteinase</fullName>
        <ecNumber evidence="6">3.3.1.1</ecNumber>
    </submittedName>
</protein>
<accession>A0A151B243</accession>
<dbReference type="Gene3D" id="3.40.50.720">
    <property type="entry name" value="NAD(P)-binding Rossmann-like Domain"/>
    <property type="match status" value="1"/>
</dbReference>
<dbReference type="InterPro" id="IPR000043">
    <property type="entry name" value="Adenosylhomocysteinase-like"/>
</dbReference>
<keyword evidence="4" id="KW-0520">NAD</keyword>
<dbReference type="Pfam" id="PF00670">
    <property type="entry name" value="AdoHcyase_NAD"/>
    <property type="match status" value="1"/>
</dbReference>
<dbReference type="SMART" id="SM00997">
    <property type="entry name" value="AdoHcyase_NAD"/>
    <property type="match status" value="1"/>
</dbReference>
<dbReference type="EMBL" id="LTBA01000031">
    <property type="protein sequence ID" value="KYH33968.1"/>
    <property type="molecule type" value="Genomic_DNA"/>
</dbReference>
<proteinExistence type="inferred from homology"/>
<comment type="caution">
    <text evidence="6">The sequence shown here is derived from an EMBL/GenBank/DDBJ whole genome shotgun (WGS) entry which is preliminary data.</text>
</comment>
<evidence type="ECO:0000256" key="1">
    <source>
        <dbReference type="ARBA" id="ARBA00001911"/>
    </source>
</evidence>
<dbReference type="PANTHER" id="PTHR23420">
    <property type="entry name" value="ADENOSYLHOMOCYSTEINASE"/>
    <property type="match status" value="1"/>
</dbReference>
<evidence type="ECO:0000256" key="4">
    <source>
        <dbReference type="ARBA" id="ARBA00023027"/>
    </source>
</evidence>
<organism evidence="6 7">
    <name type="scientific">Clostridium tepidiprofundi DSM 19306</name>
    <dbReference type="NCBI Taxonomy" id="1121338"/>
    <lineage>
        <taxon>Bacteria</taxon>
        <taxon>Bacillati</taxon>
        <taxon>Bacillota</taxon>
        <taxon>Clostridia</taxon>
        <taxon>Eubacteriales</taxon>
        <taxon>Clostridiaceae</taxon>
        <taxon>Clostridium</taxon>
    </lineage>
</organism>
<dbReference type="InterPro" id="IPR015878">
    <property type="entry name" value="Ado_hCys_hydrolase_NAD-bd"/>
</dbReference>
<dbReference type="GO" id="GO:0005829">
    <property type="term" value="C:cytosol"/>
    <property type="evidence" value="ECO:0007669"/>
    <property type="project" value="TreeGrafter"/>
</dbReference>
<dbReference type="Gene3D" id="3.40.50.1480">
    <property type="entry name" value="Adenosylhomocysteinase-like"/>
    <property type="match status" value="1"/>
</dbReference>
<evidence type="ECO:0000259" key="5">
    <source>
        <dbReference type="SMART" id="SM00997"/>
    </source>
</evidence>
<evidence type="ECO:0000256" key="3">
    <source>
        <dbReference type="ARBA" id="ARBA00022563"/>
    </source>
</evidence>
<evidence type="ECO:0000313" key="6">
    <source>
        <dbReference type="EMBL" id="KYH33968.1"/>
    </source>
</evidence>
<gene>
    <name evidence="6" type="primary">ahcY</name>
    <name evidence="6" type="ORF">CLTEP_21050</name>
</gene>
<keyword evidence="6" id="KW-0378">Hydrolase</keyword>
<comment type="cofactor">
    <cofactor evidence="1">
        <name>NAD(+)</name>
        <dbReference type="ChEBI" id="CHEBI:57540"/>
    </cofactor>
</comment>
<sequence length="377" mass="43191">MQLTNFFIAKYSNILNKYRFIVVQHLMNDTLEFISYLRKYDVKIDALIVKPYSLDNDCAKIVEEMQLPLYRLVNSPERDGRMCEAILQEASMRSAQDGKHIIILDLGGEYAEILSKGYEYVDVVVEDTAIGHRIYERYTYSENIIYSVARSRMKGIEARFVGSTVAYSAEQIFRSIGKTLYAKRVLVIGYGLIGRNAAITLQKMGCKVEVKDSKQVNELEAYFDGLEVCDKTAKYPDIIFGITGYKTVEFEDVSKFSDVTYLISGSSKQVEFDIKGLKEKADKENRINDNITCYEIKGKKFFLFYDGFPVNFLFKSIPDCIIDFMFAEMIVAIGQAMDNEIIKCNGVNYVDEDGINEISNTFLRKGLWGEKYGKKDF</sequence>
<dbReference type="EC" id="3.3.1.1" evidence="6"/>
<dbReference type="OrthoDB" id="9802717at2"/>
<name>A0A151B243_9CLOT</name>
<dbReference type="GO" id="GO:0006730">
    <property type="term" value="P:one-carbon metabolic process"/>
    <property type="evidence" value="ECO:0007669"/>
    <property type="project" value="UniProtKB-KW"/>
</dbReference>